<organism evidence="1 2">
    <name type="scientific">Flavobacterium plurextorum</name>
    <dbReference type="NCBI Taxonomy" id="1114867"/>
    <lineage>
        <taxon>Bacteria</taxon>
        <taxon>Pseudomonadati</taxon>
        <taxon>Bacteroidota</taxon>
        <taxon>Flavobacteriia</taxon>
        <taxon>Flavobacteriales</taxon>
        <taxon>Flavobacteriaceae</taxon>
        <taxon>Flavobacterium</taxon>
    </lineage>
</organism>
<evidence type="ECO:0000313" key="2">
    <source>
        <dbReference type="Proteomes" id="UP000198381"/>
    </source>
</evidence>
<gene>
    <name evidence="1" type="ORF">B0A81_18750</name>
</gene>
<sequence length="224" mass="25032">MIKKTILLILAITGLFSCKQDHKSTSDNGAAKTLDSVKSIENKKQVVLNKAIYTKYEYSDPKGGSLLIENSLPKGGMKYTDPKGKVYVYVVFWTQVSNQTANPLELKMDFPVHSYEVPALPGQYFKILLPPNEMTYEKIPLFNYGLKDLNSFLDKSSDKSSSLKRTINPKQSSSFYVVLLCVTEGAHGTLRTGLSLKGQNLFYTINDKEIPCGSINLKDLTLEE</sequence>
<dbReference type="EMBL" id="MUHD01000038">
    <property type="protein sequence ID" value="OXB03135.1"/>
    <property type="molecule type" value="Genomic_DNA"/>
</dbReference>
<dbReference type="PROSITE" id="PS51257">
    <property type="entry name" value="PROKAR_LIPOPROTEIN"/>
    <property type="match status" value="1"/>
</dbReference>
<reference evidence="1 2" key="1">
    <citation type="submission" date="2016-11" db="EMBL/GenBank/DDBJ databases">
        <title>Whole genomes of Flavobacteriaceae.</title>
        <authorList>
            <person name="Stine C."/>
            <person name="Li C."/>
            <person name="Tadesse D."/>
        </authorList>
    </citation>
    <scope>NUCLEOTIDE SEQUENCE [LARGE SCALE GENOMIC DNA]</scope>
    <source>
        <strain evidence="1 2">CCUG 60112</strain>
    </source>
</reference>
<comment type="caution">
    <text evidence="1">The sequence shown here is derived from an EMBL/GenBank/DDBJ whole genome shotgun (WGS) entry which is preliminary data.</text>
</comment>
<dbReference type="RefSeq" id="WP_089059422.1">
    <property type="nucleotide sequence ID" value="NZ_MUHD01000038.1"/>
</dbReference>
<protein>
    <recommendedName>
        <fullName evidence="3">Lipoprotein</fullName>
    </recommendedName>
</protein>
<evidence type="ECO:0008006" key="3">
    <source>
        <dbReference type="Google" id="ProtNLM"/>
    </source>
</evidence>
<accession>A0ABX4CQB6</accession>
<keyword evidence="2" id="KW-1185">Reference proteome</keyword>
<proteinExistence type="predicted"/>
<dbReference type="Proteomes" id="UP000198381">
    <property type="component" value="Unassembled WGS sequence"/>
</dbReference>
<evidence type="ECO:0000313" key="1">
    <source>
        <dbReference type="EMBL" id="OXB03135.1"/>
    </source>
</evidence>
<name>A0ABX4CQB6_9FLAO</name>